<comment type="caution">
    <text evidence="3">The sequence shown here is derived from an EMBL/GenBank/DDBJ whole genome shotgun (WGS) entry which is preliminary data.</text>
</comment>
<evidence type="ECO:0000256" key="1">
    <source>
        <dbReference type="ARBA" id="ARBA00022801"/>
    </source>
</evidence>
<proteinExistence type="predicted"/>
<dbReference type="Proteomes" id="UP000610931">
    <property type="component" value="Unassembled WGS sequence"/>
</dbReference>
<gene>
    <name evidence="3" type="ORF">JF259_04585</name>
</gene>
<dbReference type="Pfam" id="PF00144">
    <property type="entry name" value="Beta-lactamase"/>
    <property type="match status" value="1"/>
</dbReference>
<dbReference type="SUPFAM" id="SSF56601">
    <property type="entry name" value="beta-lactamase/transpeptidase-like"/>
    <property type="match status" value="1"/>
</dbReference>
<keyword evidence="4" id="KW-1185">Reference proteome</keyword>
<dbReference type="PANTHER" id="PTHR43283">
    <property type="entry name" value="BETA-LACTAMASE-RELATED"/>
    <property type="match status" value="1"/>
</dbReference>
<dbReference type="EMBL" id="JAELVQ010000004">
    <property type="protein sequence ID" value="MBJ6367359.1"/>
    <property type="molecule type" value="Genomic_DNA"/>
</dbReference>
<protein>
    <submittedName>
        <fullName evidence="3">Serine hydrolase</fullName>
    </submittedName>
</protein>
<accession>A0A8J7LMC6</accession>
<feature type="domain" description="Beta-lactamase-related" evidence="2">
    <location>
        <begin position="49"/>
        <end position="417"/>
    </location>
</feature>
<reference evidence="3" key="1">
    <citation type="submission" date="2020-12" db="EMBL/GenBank/DDBJ databases">
        <title>Snuella sp. nov., isolated from sediment in Incheon.</title>
        <authorList>
            <person name="Kim W."/>
        </authorList>
    </citation>
    <scope>NUCLEOTIDE SEQUENCE</scope>
    <source>
        <strain evidence="3">CAU 1569</strain>
    </source>
</reference>
<dbReference type="InterPro" id="IPR001466">
    <property type="entry name" value="Beta-lactam-related"/>
</dbReference>
<dbReference type="Gene3D" id="3.40.710.10">
    <property type="entry name" value="DD-peptidase/beta-lactamase superfamily"/>
    <property type="match status" value="1"/>
</dbReference>
<evidence type="ECO:0000259" key="2">
    <source>
        <dbReference type="Pfam" id="PF00144"/>
    </source>
</evidence>
<keyword evidence="1 3" id="KW-0378">Hydrolase</keyword>
<evidence type="ECO:0000313" key="3">
    <source>
        <dbReference type="EMBL" id="MBJ6367359.1"/>
    </source>
</evidence>
<dbReference type="AlphaFoldDB" id="A0A8J7LMC6"/>
<dbReference type="GO" id="GO:0016787">
    <property type="term" value="F:hydrolase activity"/>
    <property type="evidence" value="ECO:0007669"/>
    <property type="project" value="UniProtKB-KW"/>
</dbReference>
<dbReference type="PANTHER" id="PTHR43283:SF11">
    <property type="entry name" value="BETA-LACTAMASE-RELATED DOMAIN-CONTAINING PROTEIN"/>
    <property type="match status" value="1"/>
</dbReference>
<name>A0A8J7LMC6_9FLAO</name>
<organism evidence="3 4">
    <name type="scientific">Snuella sedimenti</name>
    <dbReference type="NCBI Taxonomy" id="2798802"/>
    <lineage>
        <taxon>Bacteria</taxon>
        <taxon>Pseudomonadati</taxon>
        <taxon>Bacteroidota</taxon>
        <taxon>Flavobacteriia</taxon>
        <taxon>Flavobacteriales</taxon>
        <taxon>Flavobacteriaceae</taxon>
        <taxon>Snuella</taxon>
    </lineage>
</organism>
<sequence length="438" mass="50673">MIFNHVIMPKKHFITFLYILINSLCINAQLQYATPESVGLDTNYIQTKVDSIMAQGIQQQAFPGAQLLVAKQGNIIFHQAYGYHTYDSIQKVSLDDVYDLASVTKIIGPLPALMKLYEEGKLDLDVPFSTYWKPWRHRKDKKDITLRELLAHQSGLQPYIIFLKEVLRKDHLKKRFARNHISKRFPYEAYPGIFINHRFKKKAYRMITRSKVNDKKEYLYSGLASLIYPQLIEDITGTYYVTYLQSHFYTPLGCHTLGYLPAKKDFKNNIVPTEMDSIFRKQLTKAWVHDENAALFGGISGNAGLFSTAKDLATFMQMYMQKGEYAGKHYFKKETVNMFIKVQYPENENRRGLGFDKPLLGNDTLNLKKAYPAPQVSPDSFGHAGFTGTFVWADPQNELVFIFLSNRVYPSRTHRNIYNLNIRPALQQVFYMTQKTKG</sequence>
<dbReference type="InterPro" id="IPR050789">
    <property type="entry name" value="Diverse_Enzym_Activities"/>
</dbReference>
<evidence type="ECO:0000313" key="4">
    <source>
        <dbReference type="Proteomes" id="UP000610931"/>
    </source>
</evidence>
<dbReference type="InterPro" id="IPR012338">
    <property type="entry name" value="Beta-lactam/transpept-like"/>
</dbReference>